<dbReference type="Proteomes" id="UP001309876">
    <property type="component" value="Unassembled WGS sequence"/>
</dbReference>
<evidence type="ECO:0000313" key="3">
    <source>
        <dbReference type="EMBL" id="KAK5083783.1"/>
    </source>
</evidence>
<evidence type="ECO:0000313" key="4">
    <source>
        <dbReference type="Proteomes" id="UP001309876"/>
    </source>
</evidence>
<feature type="region of interest" description="Disordered" evidence="1">
    <location>
        <begin position="112"/>
        <end position="192"/>
    </location>
</feature>
<dbReference type="EMBL" id="JAVRRJ010000006">
    <property type="protein sequence ID" value="KAK5083783.1"/>
    <property type="molecule type" value="Genomic_DNA"/>
</dbReference>
<feature type="region of interest" description="Disordered" evidence="1">
    <location>
        <begin position="1"/>
        <end position="22"/>
    </location>
</feature>
<comment type="caution">
    <text evidence="3">The sequence shown here is derived from an EMBL/GenBank/DDBJ whole genome shotgun (WGS) entry which is preliminary data.</text>
</comment>
<dbReference type="SUPFAM" id="SSF47473">
    <property type="entry name" value="EF-hand"/>
    <property type="match status" value="1"/>
</dbReference>
<dbReference type="PROSITE" id="PS50031">
    <property type="entry name" value="EH"/>
    <property type="match status" value="1"/>
</dbReference>
<sequence length="530" mass="58260">MHHHYSRKPAPAAKPSHLVSNAANTPSQNLAALRGATSAFASQPKPKLPDVSNLRKQYEINLKNEDTRGRPAEECVDDVQISLLQRSPSRGRHLSPQDAMLAGARSAAANRSLPVAAQRDQTSSLTAARLASASSSPVRNGTGSIPRVEESGSLPRDVLRKERTGSSEDNTRSKPSIASTSYNPQPNRQLPTKTIDLDFNRLPTLSLEHADLAVAANAIDEPAKRPTTAKMTRPVAMPHPKSSSYNADNLRAVGLSLSKSLESRSAQPKPPIPAPRTGRPPVRSLLQEDLTGSRQLQGLSREDAINRMADAMVASSLASTRTSSPTKVYDHALLRRSVSANSLYKLPASSVKGPTVHVSQKPLKQTLRRASPDDDEAVEVTKRGRRHLVRKHPNKHREGDRKRWRDKVTEAERKRYEGVFAANRGILLKATDPRASPSRLVDPKSESNQVVNVVVRDIWERSRLSAQVLEEIYDLVAPNEPLVLHRQQFVVGLWLIDQKLKGRKLPIKVSESVWASVRHSQGIKIGGHVH</sequence>
<keyword evidence="4" id="KW-1185">Reference proteome</keyword>
<evidence type="ECO:0000259" key="2">
    <source>
        <dbReference type="PROSITE" id="PS50031"/>
    </source>
</evidence>
<dbReference type="AlphaFoldDB" id="A0AAN7SX00"/>
<reference evidence="3 4" key="1">
    <citation type="submission" date="2023-08" db="EMBL/GenBank/DDBJ databases">
        <title>Black Yeasts Isolated from many extreme environments.</title>
        <authorList>
            <person name="Coleine C."/>
            <person name="Stajich J.E."/>
            <person name="Selbmann L."/>
        </authorList>
    </citation>
    <scope>NUCLEOTIDE SEQUENCE [LARGE SCALE GENOMIC DNA]</scope>
    <source>
        <strain evidence="3 4">CCFEE 5910</strain>
    </source>
</reference>
<organism evidence="3 4">
    <name type="scientific">Lithohypha guttulata</name>
    <dbReference type="NCBI Taxonomy" id="1690604"/>
    <lineage>
        <taxon>Eukaryota</taxon>
        <taxon>Fungi</taxon>
        <taxon>Dikarya</taxon>
        <taxon>Ascomycota</taxon>
        <taxon>Pezizomycotina</taxon>
        <taxon>Eurotiomycetes</taxon>
        <taxon>Chaetothyriomycetidae</taxon>
        <taxon>Chaetothyriales</taxon>
        <taxon>Trichomeriaceae</taxon>
        <taxon>Lithohypha</taxon>
    </lineage>
</organism>
<gene>
    <name evidence="3" type="primary">IRS4</name>
    <name evidence="3" type="ORF">LTR05_006289</name>
</gene>
<accession>A0AAN7SX00</accession>
<dbReference type="InterPro" id="IPR011992">
    <property type="entry name" value="EF-hand-dom_pair"/>
</dbReference>
<proteinExistence type="predicted"/>
<feature type="compositionally biased region" description="Low complexity" evidence="1">
    <location>
        <begin position="122"/>
        <end position="136"/>
    </location>
</feature>
<feature type="domain" description="EH" evidence="2">
    <location>
        <begin position="412"/>
        <end position="520"/>
    </location>
</feature>
<dbReference type="Gene3D" id="1.10.238.10">
    <property type="entry name" value="EF-hand"/>
    <property type="match status" value="1"/>
</dbReference>
<name>A0AAN7SX00_9EURO</name>
<feature type="region of interest" description="Disordered" evidence="1">
    <location>
        <begin position="223"/>
        <end position="248"/>
    </location>
</feature>
<evidence type="ECO:0000256" key="1">
    <source>
        <dbReference type="SAM" id="MobiDB-lite"/>
    </source>
</evidence>
<feature type="compositionally biased region" description="Polar residues" evidence="1">
    <location>
        <begin position="173"/>
        <end position="192"/>
    </location>
</feature>
<feature type="region of interest" description="Disordered" evidence="1">
    <location>
        <begin position="260"/>
        <end position="282"/>
    </location>
</feature>
<protein>
    <submittedName>
        <fullName evidence="3">Increased rDNA silencing protein</fullName>
    </submittedName>
</protein>
<feature type="compositionally biased region" description="Basic and acidic residues" evidence="1">
    <location>
        <begin position="157"/>
        <end position="172"/>
    </location>
</feature>
<dbReference type="InterPro" id="IPR000261">
    <property type="entry name" value="EH_dom"/>
</dbReference>
<dbReference type="SMART" id="SM00027">
    <property type="entry name" value="EH"/>
    <property type="match status" value="1"/>
</dbReference>